<dbReference type="GO" id="GO:0046872">
    <property type="term" value="F:metal ion binding"/>
    <property type="evidence" value="ECO:0007669"/>
    <property type="project" value="UniProtKB-KW"/>
</dbReference>
<dbReference type="InterPro" id="IPR006439">
    <property type="entry name" value="HAD-SF_hydro_IA"/>
</dbReference>
<dbReference type="NCBIfam" id="TIGR01549">
    <property type="entry name" value="HAD-SF-IA-v1"/>
    <property type="match status" value="1"/>
</dbReference>
<dbReference type="Proteomes" id="UP000282759">
    <property type="component" value="Unassembled WGS sequence"/>
</dbReference>
<dbReference type="Gene3D" id="3.40.50.1000">
    <property type="entry name" value="HAD superfamily/HAD-like"/>
    <property type="match status" value="1"/>
</dbReference>
<comment type="cofactor">
    <cofactor evidence="1">
        <name>Mg(2+)</name>
        <dbReference type="ChEBI" id="CHEBI:18420"/>
    </cofactor>
</comment>
<evidence type="ECO:0000313" key="5">
    <source>
        <dbReference type="EMBL" id="RVU02580.1"/>
    </source>
</evidence>
<dbReference type="AlphaFoldDB" id="A0A3S3TJM8"/>
<name>A0A3S3TJM8_9SPHI</name>
<dbReference type="RefSeq" id="WP_127702947.1">
    <property type="nucleotide sequence ID" value="NZ_SACK01000001.1"/>
</dbReference>
<dbReference type="SFLD" id="SFLDS00003">
    <property type="entry name" value="Haloacid_Dehalogenase"/>
    <property type="match status" value="1"/>
</dbReference>
<keyword evidence="2" id="KW-0479">Metal-binding</keyword>
<organism evidence="5 6">
    <name type="scientific">Mucilaginibacter limnophilus</name>
    <dbReference type="NCBI Taxonomy" id="1932778"/>
    <lineage>
        <taxon>Bacteria</taxon>
        <taxon>Pseudomonadati</taxon>
        <taxon>Bacteroidota</taxon>
        <taxon>Sphingobacteriia</taxon>
        <taxon>Sphingobacteriales</taxon>
        <taxon>Sphingobacteriaceae</taxon>
        <taxon>Mucilaginibacter</taxon>
    </lineage>
</organism>
<protein>
    <submittedName>
        <fullName evidence="5">HAD family hydrolase</fullName>
    </submittedName>
</protein>
<evidence type="ECO:0000256" key="3">
    <source>
        <dbReference type="ARBA" id="ARBA00022801"/>
    </source>
</evidence>
<evidence type="ECO:0000313" key="6">
    <source>
        <dbReference type="Proteomes" id="UP000282759"/>
    </source>
</evidence>
<keyword evidence="3 5" id="KW-0378">Hydrolase</keyword>
<dbReference type="PANTHER" id="PTHR46470">
    <property type="entry name" value="N-ACYLNEURAMINATE-9-PHOSPHATASE"/>
    <property type="match status" value="1"/>
</dbReference>
<dbReference type="EMBL" id="SACK01000001">
    <property type="protein sequence ID" value="RVU02580.1"/>
    <property type="molecule type" value="Genomic_DNA"/>
</dbReference>
<dbReference type="InterPro" id="IPR041492">
    <property type="entry name" value="HAD_2"/>
</dbReference>
<sequence length="209" mass="24447">MIRALIYDLDNTIYPVKSISDELFAELFSLMDEYADGVDQSDIAAAKEEVTRRPFQKIADEYSFDDELKQKAIEHLRQLTYDKPMQAFDDYKYVKSLQVDKFLVTTGFVKLQTSKVKMLDLDNDFKQIYIVDPDTTDKTKRHIFLEILKKYNYSKDEVLVVGDDPESEIKEAKAIGIKTVLYDPERQYTNNDADYLISNHREVEELLLK</sequence>
<dbReference type="GO" id="GO:0044281">
    <property type="term" value="P:small molecule metabolic process"/>
    <property type="evidence" value="ECO:0007669"/>
    <property type="project" value="UniProtKB-ARBA"/>
</dbReference>
<keyword evidence="4" id="KW-0460">Magnesium</keyword>
<dbReference type="GO" id="GO:0016791">
    <property type="term" value="F:phosphatase activity"/>
    <property type="evidence" value="ECO:0007669"/>
    <property type="project" value="TreeGrafter"/>
</dbReference>
<dbReference type="SUPFAM" id="SSF56784">
    <property type="entry name" value="HAD-like"/>
    <property type="match status" value="1"/>
</dbReference>
<evidence type="ECO:0000256" key="2">
    <source>
        <dbReference type="ARBA" id="ARBA00022723"/>
    </source>
</evidence>
<dbReference type="OrthoDB" id="7059729at2"/>
<reference evidence="5 6" key="1">
    <citation type="submission" date="2019-01" db="EMBL/GenBank/DDBJ databases">
        <authorList>
            <person name="Chen W.-M."/>
        </authorList>
    </citation>
    <scope>NUCLEOTIDE SEQUENCE [LARGE SCALE GENOMIC DNA]</scope>
    <source>
        <strain evidence="5 6">YBJ-36</strain>
    </source>
</reference>
<dbReference type="Pfam" id="PF13419">
    <property type="entry name" value="HAD_2"/>
    <property type="match status" value="1"/>
</dbReference>
<dbReference type="InterPro" id="IPR051400">
    <property type="entry name" value="HAD-like_hydrolase"/>
</dbReference>
<evidence type="ECO:0000256" key="1">
    <source>
        <dbReference type="ARBA" id="ARBA00001946"/>
    </source>
</evidence>
<dbReference type="InterPro" id="IPR036412">
    <property type="entry name" value="HAD-like_sf"/>
</dbReference>
<gene>
    <name evidence="5" type="ORF">EOD41_01170</name>
</gene>
<dbReference type="SFLD" id="SFLDG01129">
    <property type="entry name" value="C1.5:_HAD__Beta-PGM__Phosphata"/>
    <property type="match status" value="1"/>
</dbReference>
<proteinExistence type="predicted"/>
<comment type="caution">
    <text evidence="5">The sequence shown here is derived from an EMBL/GenBank/DDBJ whole genome shotgun (WGS) entry which is preliminary data.</text>
</comment>
<dbReference type="Gene3D" id="1.10.150.520">
    <property type="match status" value="1"/>
</dbReference>
<keyword evidence="6" id="KW-1185">Reference proteome</keyword>
<evidence type="ECO:0000256" key="4">
    <source>
        <dbReference type="ARBA" id="ARBA00022842"/>
    </source>
</evidence>
<accession>A0A3S3TJM8</accession>
<dbReference type="PANTHER" id="PTHR46470:SF2">
    <property type="entry name" value="GLYCERALDEHYDE 3-PHOSPHATE PHOSPHATASE"/>
    <property type="match status" value="1"/>
</dbReference>
<dbReference type="InterPro" id="IPR023214">
    <property type="entry name" value="HAD_sf"/>
</dbReference>